<accession>A0AAN7KCB0</accession>
<comment type="caution">
    <text evidence="1">The sequence shown here is derived from an EMBL/GenBank/DDBJ whole genome shotgun (WGS) entry which is preliminary data.</text>
</comment>
<sequence>MGRPSTSGTSRVTLTRDLAALTDTCGLILSMDDITEQLTPSEYGLVRRVFEFFDKQLSTFDYSYLPLRCRRQRRVVIQVINVTVDYNRVVSLVQLPPWSVFPTRLLSPMIHPLPLFILLQACERSFHSHNYEPPS</sequence>
<protein>
    <submittedName>
        <fullName evidence="1">Uncharacterized protein</fullName>
    </submittedName>
</protein>
<dbReference type="Proteomes" id="UP001345219">
    <property type="component" value="Chromosome 7"/>
</dbReference>
<reference evidence="1 2" key="1">
    <citation type="journal article" date="2023" name="Hortic Res">
        <title>Pangenome of water caltrop reveals structural variations and asymmetric subgenome divergence after allopolyploidization.</title>
        <authorList>
            <person name="Zhang X."/>
            <person name="Chen Y."/>
            <person name="Wang L."/>
            <person name="Yuan Y."/>
            <person name="Fang M."/>
            <person name="Shi L."/>
            <person name="Lu R."/>
            <person name="Comes H.P."/>
            <person name="Ma Y."/>
            <person name="Chen Y."/>
            <person name="Huang G."/>
            <person name="Zhou Y."/>
            <person name="Zheng Z."/>
            <person name="Qiu Y."/>
        </authorList>
    </citation>
    <scope>NUCLEOTIDE SEQUENCE [LARGE SCALE GENOMIC DNA]</scope>
    <source>
        <tissue evidence="1">Roots</tissue>
    </source>
</reference>
<proteinExistence type="predicted"/>
<evidence type="ECO:0000313" key="1">
    <source>
        <dbReference type="EMBL" id="KAK4766243.1"/>
    </source>
</evidence>
<keyword evidence="2" id="KW-1185">Reference proteome</keyword>
<evidence type="ECO:0000313" key="2">
    <source>
        <dbReference type="Proteomes" id="UP001345219"/>
    </source>
</evidence>
<organism evidence="1 2">
    <name type="scientific">Trapa incisa</name>
    <dbReference type="NCBI Taxonomy" id="236973"/>
    <lineage>
        <taxon>Eukaryota</taxon>
        <taxon>Viridiplantae</taxon>
        <taxon>Streptophyta</taxon>
        <taxon>Embryophyta</taxon>
        <taxon>Tracheophyta</taxon>
        <taxon>Spermatophyta</taxon>
        <taxon>Magnoliopsida</taxon>
        <taxon>eudicotyledons</taxon>
        <taxon>Gunneridae</taxon>
        <taxon>Pentapetalae</taxon>
        <taxon>rosids</taxon>
        <taxon>malvids</taxon>
        <taxon>Myrtales</taxon>
        <taxon>Lythraceae</taxon>
        <taxon>Trapa</taxon>
    </lineage>
</organism>
<gene>
    <name evidence="1" type="ORF">SAY87_007885</name>
</gene>
<dbReference type="EMBL" id="JAXIOK010000007">
    <property type="protein sequence ID" value="KAK4766243.1"/>
    <property type="molecule type" value="Genomic_DNA"/>
</dbReference>
<name>A0AAN7KCB0_9MYRT</name>
<dbReference type="AlphaFoldDB" id="A0AAN7KCB0"/>